<feature type="domain" description="Cadherin" evidence="16">
    <location>
        <begin position="35"/>
        <end position="140"/>
    </location>
</feature>
<dbReference type="SMART" id="SM00112">
    <property type="entry name" value="CA"/>
    <property type="match status" value="7"/>
</dbReference>
<evidence type="ECO:0000313" key="17">
    <source>
        <dbReference type="EMBL" id="OWF41279.1"/>
    </source>
</evidence>
<feature type="domain" description="Cadherin" evidence="16">
    <location>
        <begin position="141"/>
        <end position="249"/>
    </location>
</feature>
<dbReference type="GO" id="GO:0005886">
    <property type="term" value="C:plasma membrane"/>
    <property type="evidence" value="ECO:0007669"/>
    <property type="project" value="UniProtKB-SubCell"/>
</dbReference>
<gene>
    <name evidence="17" type="ORF">KP79_PYT13117</name>
</gene>
<proteinExistence type="predicted"/>
<evidence type="ECO:0000256" key="2">
    <source>
        <dbReference type="ARBA" id="ARBA00022475"/>
    </source>
</evidence>
<dbReference type="Gene3D" id="2.60.40.60">
    <property type="entry name" value="Cadherins"/>
    <property type="match status" value="7"/>
</dbReference>
<keyword evidence="2" id="KW-1003">Cell membrane</keyword>
<feature type="region of interest" description="Disordered" evidence="13">
    <location>
        <begin position="993"/>
        <end position="1078"/>
    </location>
</feature>
<evidence type="ECO:0000256" key="7">
    <source>
        <dbReference type="ARBA" id="ARBA00022889"/>
    </source>
</evidence>
<keyword evidence="3 14" id="KW-0812">Transmembrane</keyword>
<feature type="compositionally biased region" description="Basic and acidic residues" evidence="13">
    <location>
        <begin position="1032"/>
        <end position="1049"/>
    </location>
</feature>
<comment type="caution">
    <text evidence="17">The sequence shown here is derived from an EMBL/GenBank/DDBJ whole genome shotgun (WGS) entry which is preliminary data.</text>
</comment>
<protein>
    <recommendedName>
        <fullName evidence="11">Protocadherin-20</fullName>
    </recommendedName>
</protein>
<dbReference type="OrthoDB" id="6252479at2759"/>
<feature type="domain" description="Cadherin" evidence="16">
    <location>
        <begin position="700"/>
        <end position="791"/>
    </location>
</feature>
<feature type="domain" description="Cadherin" evidence="16">
    <location>
        <begin position="366"/>
        <end position="469"/>
    </location>
</feature>
<dbReference type="GO" id="GO:0005509">
    <property type="term" value="F:calcium ion binding"/>
    <property type="evidence" value="ECO:0007669"/>
    <property type="project" value="UniProtKB-UniRule"/>
</dbReference>
<evidence type="ECO:0000256" key="11">
    <source>
        <dbReference type="ARBA" id="ARBA00072296"/>
    </source>
</evidence>
<feature type="domain" description="Cadherin" evidence="16">
    <location>
        <begin position="250"/>
        <end position="359"/>
    </location>
</feature>
<evidence type="ECO:0000313" key="18">
    <source>
        <dbReference type="Proteomes" id="UP000242188"/>
    </source>
</evidence>
<dbReference type="PROSITE" id="PS50268">
    <property type="entry name" value="CADHERIN_2"/>
    <property type="match status" value="7"/>
</dbReference>
<dbReference type="Pfam" id="PF00028">
    <property type="entry name" value="Cadherin"/>
    <property type="match status" value="6"/>
</dbReference>
<comment type="subcellular location">
    <subcellularLocation>
        <location evidence="1">Cell membrane</location>
        <topology evidence="1">Single-pass type I membrane protein</topology>
    </subcellularLocation>
</comment>
<dbReference type="PANTHER" id="PTHR24028:SF146">
    <property type="entry name" value="CADHERIN 96CB, ISOFORM D-RELATED"/>
    <property type="match status" value="1"/>
</dbReference>
<dbReference type="PANTHER" id="PTHR24028">
    <property type="entry name" value="CADHERIN-87A"/>
    <property type="match status" value="1"/>
</dbReference>
<dbReference type="EMBL" id="NEDP02005411">
    <property type="protein sequence ID" value="OWF41279.1"/>
    <property type="molecule type" value="Genomic_DNA"/>
</dbReference>
<evidence type="ECO:0000256" key="3">
    <source>
        <dbReference type="ARBA" id="ARBA00022692"/>
    </source>
</evidence>
<feature type="compositionally biased region" description="Basic and acidic residues" evidence="13">
    <location>
        <begin position="1010"/>
        <end position="1019"/>
    </location>
</feature>
<feature type="chain" id="PRO_5012871662" description="Protocadherin-20" evidence="15">
    <location>
        <begin position="23"/>
        <end position="1078"/>
    </location>
</feature>
<evidence type="ECO:0000256" key="6">
    <source>
        <dbReference type="ARBA" id="ARBA00022837"/>
    </source>
</evidence>
<evidence type="ECO:0000256" key="14">
    <source>
        <dbReference type="SAM" id="Phobius"/>
    </source>
</evidence>
<evidence type="ECO:0000256" key="9">
    <source>
        <dbReference type="ARBA" id="ARBA00023136"/>
    </source>
</evidence>
<evidence type="ECO:0000256" key="13">
    <source>
        <dbReference type="SAM" id="MobiDB-lite"/>
    </source>
</evidence>
<organism evidence="17 18">
    <name type="scientific">Mizuhopecten yessoensis</name>
    <name type="common">Japanese scallop</name>
    <name type="synonym">Patinopecten yessoensis</name>
    <dbReference type="NCBI Taxonomy" id="6573"/>
    <lineage>
        <taxon>Eukaryota</taxon>
        <taxon>Metazoa</taxon>
        <taxon>Spiralia</taxon>
        <taxon>Lophotrochozoa</taxon>
        <taxon>Mollusca</taxon>
        <taxon>Bivalvia</taxon>
        <taxon>Autobranchia</taxon>
        <taxon>Pteriomorphia</taxon>
        <taxon>Pectinida</taxon>
        <taxon>Pectinoidea</taxon>
        <taxon>Pectinidae</taxon>
        <taxon>Mizuhopecten</taxon>
    </lineage>
</organism>
<feature type="signal peptide" evidence="15">
    <location>
        <begin position="1"/>
        <end position="22"/>
    </location>
</feature>
<accession>A0A210PXU9</accession>
<keyword evidence="6 12" id="KW-0106">Calcium</keyword>
<evidence type="ECO:0000256" key="5">
    <source>
        <dbReference type="ARBA" id="ARBA00022737"/>
    </source>
</evidence>
<dbReference type="InterPro" id="IPR020894">
    <property type="entry name" value="Cadherin_CS"/>
</dbReference>
<feature type="compositionally biased region" description="Low complexity" evidence="13">
    <location>
        <begin position="954"/>
        <end position="964"/>
    </location>
</feature>
<dbReference type="FunFam" id="2.60.40.60:FF:000007">
    <property type="entry name" value="Protocadherin alpha 2"/>
    <property type="match status" value="1"/>
</dbReference>
<evidence type="ECO:0000256" key="15">
    <source>
        <dbReference type="SAM" id="SignalP"/>
    </source>
</evidence>
<dbReference type="PRINTS" id="PR00205">
    <property type="entry name" value="CADHERIN"/>
</dbReference>
<keyword evidence="10" id="KW-0325">Glycoprotein</keyword>
<evidence type="ECO:0000256" key="1">
    <source>
        <dbReference type="ARBA" id="ARBA00004251"/>
    </source>
</evidence>
<dbReference type="FunFam" id="2.60.40.60:FF:000005">
    <property type="entry name" value="Protocadherin 9"/>
    <property type="match status" value="2"/>
</dbReference>
<feature type="domain" description="Cadherin" evidence="16">
    <location>
        <begin position="470"/>
        <end position="573"/>
    </location>
</feature>
<keyword evidence="4 15" id="KW-0732">Signal</keyword>
<dbReference type="AlphaFoldDB" id="A0A210PXU9"/>
<dbReference type="GO" id="GO:0007156">
    <property type="term" value="P:homophilic cell adhesion via plasma membrane adhesion molecules"/>
    <property type="evidence" value="ECO:0007669"/>
    <property type="project" value="InterPro"/>
</dbReference>
<feature type="domain" description="Cadherin" evidence="16">
    <location>
        <begin position="574"/>
        <end position="678"/>
    </location>
</feature>
<dbReference type="InterPro" id="IPR013164">
    <property type="entry name" value="Cadherin_N"/>
</dbReference>
<dbReference type="CDD" id="cd11304">
    <property type="entry name" value="Cadherin_repeat"/>
    <property type="match status" value="7"/>
</dbReference>
<evidence type="ECO:0000256" key="10">
    <source>
        <dbReference type="ARBA" id="ARBA00023180"/>
    </source>
</evidence>
<keyword evidence="5" id="KW-0677">Repeat</keyword>
<sequence length="1078" mass="119058">MMAASLHVLVCLILWIVSPCHGQDELPAIEFITLEEQPVGTLIGKMSDAEVLKTDVVPAEFNSLTFRLLDSGTSSQSISVVEQSGNVYLEKVLDREALCGYLLNCQFTFDVAVRTASNSYITILTAQVTIQDKNDHVPLFPASFLNLQVSENDQDTKYTIAPAEDKDIGNFSIQSYEIVQQSDIFGLEITKNQDQSLSLQVILKKELDREEQNRYQFHVVAKDGGDPPNSGTLSISVEVLDENDNNPNFLESEYSMSVKEKTAAGTIVLQVLATDKDMGVNGQITYRFSPHQQGLEQIQQVFTISQQTGEISLSKTLSANPGTVFQFYVDASDQGDQAKVTQQLVTVTVVDGGNNPPELLLSYIITSDNGVMNISESAKNATPLVHVRVDDSDSGLNGNVSCTINDTNFTLQPVAGKGFIVMTNNRLDREIVQRYYVTVLCEDKGSPPLSSVVNFTVNVTDENDRIPRFSKGVYPATLTENSNPGGVVTQVSASDDDIGRNAQVNYYLHDDSVSKFAINSHTGVITANMKFDREVNPRITFRVLAVDGGNPQQTGTATVVLTITDINDNAPSFNSSGVEMMIQENREPLTKVGELKAVDSDEGNNGRVVYSLLGNVSRNLPFIVYQDGVVRAKESLDREVQSVYTFHVRARDQGDTPLETNISVTVHITDDNDNSPVFVFPNDSNDTVSIGYLAETPSWITKISAADRDTDQIKAIVYSIRHGNDLQLFSIDPYTGDLYLLNTHMVSEDTSFRLMLSAEDNGSPRRVTTHSLHVILVYTNATSLAHMAENTGNKYIIISAVVVVLTVILSAVIIALILFLRRKDQRQELARKLSNDIKNENSRYLENGKVCYGEKQDFSGCNGDLYKQKKKKEVSFSLDEDLDNVFDISSVSAYNVGKHEHAEKMKTFQPSVTYDPQTIQTLHLHQLLIQNQDTSKDKNLKKLNVKSPHDDISDTSGETTTSDSGRGGSDMDVPSCTNMPDDAKAYNFNSHHGYQSSSGSTSYLTCGSPTDKEEGDLVKPRPVSDIYSLSSKQKDFKHLTPRENFERKHNLQSSAQKTGVRGSDTTRQKPSDWSPSYV</sequence>
<dbReference type="SUPFAM" id="SSF49313">
    <property type="entry name" value="Cadherin-like"/>
    <property type="match status" value="6"/>
</dbReference>
<dbReference type="InterPro" id="IPR015919">
    <property type="entry name" value="Cadherin-like_sf"/>
</dbReference>
<keyword evidence="9 14" id="KW-0472">Membrane</keyword>
<name>A0A210PXU9_MIZYE</name>
<dbReference type="FunFam" id="2.60.40.60:FF:000092">
    <property type="entry name" value="Protocadherin 8"/>
    <property type="match status" value="1"/>
</dbReference>
<dbReference type="Proteomes" id="UP000242188">
    <property type="component" value="Unassembled WGS sequence"/>
</dbReference>
<evidence type="ECO:0000256" key="12">
    <source>
        <dbReference type="PROSITE-ProRule" id="PRU00043"/>
    </source>
</evidence>
<feature type="region of interest" description="Disordered" evidence="13">
    <location>
        <begin position="944"/>
        <end position="978"/>
    </location>
</feature>
<dbReference type="PROSITE" id="PS00232">
    <property type="entry name" value="CADHERIN_1"/>
    <property type="match status" value="3"/>
</dbReference>
<dbReference type="Pfam" id="PF08266">
    <property type="entry name" value="Cadherin_2"/>
    <property type="match status" value="1"/>
</dbReference>
<dbReference type="InterPro" id="IPR002126">
    <property type="entry name" value="Cadherin-like_dom"/>
</dbReference>
<evidence type="ECO:0000256" key="4">
    <source>
        <dbReference type="ARBA" id="ARBA00022729"/>
    </source>
</evidence>
<keyword evidence="7" id="KW-0130">Cell adhesion</keyword>
<feature type="compositionally biased region" description="Polar residues" evidence="13">
    <location>
        <begin position="993"/>
        <end position="1008"/>
    </location>
</feature>
<evidence type="ECO:0000256" key="8">
    <source>
        <dbReference type="ARBA" id="ARBA00022989"/>
    </source>
</evidence>
<keyword evidence="18" id="KW-1185">Reference proteome</keyword>
<feature type="transmembrane region" description="Helical" evidence="14">
    <location>
        <begin position="795"/>
        <end position="820"/>
    </location>
</feature>
<evidence type="ECO:0000259" key="16">
    <source>
        <dbReference type="PROSITE" id="PS50268"/>
    </source>
</evidence>
<reference evidence="17 18" key="1">
    <citation type="journal article" date="2017" name="Nat. Ecol. Evol.">
        <title>Scallop genome provides insights into evolution of bilaterian karyotype and development.</title>
        <authorList>
            <person name="Wang S."/>
            <person name="Zhang J."/>
            <person name="Jiao W."/>
            <person name="Li J."/>
            <person name="Xun X."/>
            <person name="Sun Y."/>
            <person name="Guo X."/>
            <person name="Huan P."/>
            <person name="Dong B."/>
            <person name="Zhang L."/>
            <person name="Hu X."/>
            <person name="Sun X."/>
            <person name="Wang J."/>
            <person name="Zhao C."/>
            <person name="Wang Y."/>
            <person name="Wang D."/>
            <person name="Huang X."/>
            <person name="Wang R."/>
            <person name="Lv J."/>
            <person name="Li Y."/>
            <person name="Zhang Z."/>
            <person name="Liu B."/>
            <person name="Lu W."/>
            <person name="Hui Y."/>
            <person name="Liang J."/>
            <person name="Zhou Z."/>
            <person name="Hou R."/>
            <person name="Li X."/>
            <person name="Liu Y."/>
            <person name="Li H."/>
            <person name="Ning X."/>
            <person name="Lin Y."/>
            <person name="Zhao L."/>
            <person name="Xing Q."/>
            <person name="Dou J."/>
            <person name="Li Y."/>
            <person name="Mao J."/>
            <person name="Guo H."/>
            <person name="Dou H."/>
            <person name="Li T."/>
            <person name="Mu C."/>
            <person name="Jiang W."/>
            <person name="Fu Q."/>
            <person name="Fu X."/>
            <person name="Miao Y."/>
            <person name="Liu J."/>
            <person name="Yu Q."/>
            <person name="Li R."/>
            <person name="Liao H."/>
            <person name="Li X."/>
            <person name="Kong Y."/>
            <person name="Jiang Z."/>
            <person name="Chourrout D."/>
            <person name="Li R."/>
            <person name="Bao Z."/>
        </authorList>
    </citation>
    <scope>NUCLEOTIDE SEQUENCE [LARGE SCALE GENOMIC DNA]</scope>
    <source>
        <strain evidence="17 18">PY_sf001</strain>
    </source>
</reference>
<dbReference type="FunFam" id="2.60.40.60:FF:000002">
    <property type="entry name" value="Protocadherin alpha 2"/>
    <property type="match status" value="1"/>
</dbReference>
<keyword evidence="8 14" id="KW-1133">Transmembrane helix</keyword>
<dbReference type="InterPro" id="IPR050174">
    <property type="entry name" value="Protocadherin/Cadherin-CA"/>
</dbReference>